<keyword evidence="6" id="KW-0560">Oxidoreductase</keyword>
<comment type="caution">
    <text evidence="9">The sequence shown here is derived from an EMBL/GenBank/DDBJ whole genome shotgun (WGS) entry which is preliminary data.</text>
</comment>
<evidence type="ECO:0000313" key="9">
    <source>
        <dbReference type="EMBL" id="KAK4444188.1"/>
    </source>
</evidence>
<name>A0AAV9G701_9PEZI</name>
<evidence type="ECO:0000256" key="4">
    <source>
        <dbReference type="ARBA" id="ARBA00022723"/>
    </source>
</evidence>
<keyword evidence="5 7" id="KW-0408">Iron</keyword>
<keyword evidence="8" id="KW-1133">Transmembrane helix</keyword>
<dbReference type="PRINTS" id="PR00465">
    <property type="entry name" value="EP450IV"/>
</dbReference>
<evidence type="ECO:0000256" key="3">
    <source>
        <dbReference type="ARBA" id="ARBA00022617"/>
    </source>
</evidence>
<dbReference type="Gene3D" id="1.10.630.10">
    <property type="entry name" value="Cytochrome P450"/>
    <property type="match status" value="1"/>
</dbReference>
<dbReference type="PANTHER" id="PTHR24304:SF2">
    <property type="entry name" value="24-HYDROXYCHOLESTEROL 7-ALPHA-HYDROXYLASE"/>
    <property type="match status" value="1"/>
</dbReference>
<dbReference type="GO" id="GO:0016705">
    <property type="term" value="F:oxidoreductase activity, acting on paired donors, with incorporation or reduction of molecular oxygen"/>
    <property type="evidence" value="ECO:0007669"/>
    <property type="project" value="InterPro"/>
</dbReference>
<keyword evidence="3 7" id="KW-0349">Heme</keyword>
<evidence type="ECO:0000256" key="8">
    <source>
        <dbReference type="SAM" id="Phobius"/>
    </source>
</evidence>
<dbReference type="Pfam" id="PF00067">
    <property type="entry name" value="p450"/>
    <property type="match status" value="1"/>
</dbReference>
<protein>
    <submittedName>
        <fullName evidence="9">Cholesterol 7-alpha-monooxygenase 2</fullName>
    </submittedName>
</protein>
<dbReference type="EMBL" id="MU865980">
    <property type="protein sequence ID" value="KAK4444188.1"/>
    <property type="molecule type" value="Genomic_DNA"/>
</dbReference>
<keyword evidence="8" id="KW-0472">Membrane</keyword>
<dbReference type="GO" id="GO:0005506">
    <property type="term" value="F:iron ion binding"/>
    <property type="evidence" value="ECO:0007669"/>
    <property type="project" value="InterPro"/>
</dbReference>
<dbReference type="InterPro" id="IPR001128">
    <property type="entry name" value="Cyt_P450"/>
</dbReference>
<keyword evidence="10" id="KW-1185">Reference proteome</keyword>
<dbReference type="PANTHER" id="PTHR24304">
    <property type="entry name" value="CYTOCHROME P450 FAMILY 7"/>
    <property type="match status" value="1"/>
</dbReference>
<reference evidence="9" key="1">
    <citation type="journal article" date="2023" name="Mol. Phylogenet. Evol.">
        <title>Genome-scale phylogeny and comparative genomics of the fungal order Sordariales.</title>
        <authorList>
            <person name="Hensen N."/>
            <person name="Bonometti L."/>
            <person name="Westerberg I."/>
            <person name="Brannstrom I.O."/>
            <person name="Guillou S."/>
            <person name="Cros-Aarteil S."/>
            <person name="Calhoun S."/>
            <person name="Haridas S."/>
            <person name="Kuo A."/>
            <person name="Mondo S."/>
            <person name="Pangilinan J."/>
            <person name="Riley R."/>
            <person name="LaButti K."/>
            <person name="Andreopoulos B."/>
            <person name="Lipzen A."/>
            <person name="Chen C."/>
            <person name="Yan M."/>
            <person name="Daum C."/>
            <person name="Ng V."/>
            <person name="Clum A."/>
            <person name="Steindorff A."/>
            <person name="Ohm R.A."/>
            <person name="Martin F."/>
            <person name="Silar P."/>
            <person name="Natvig D.O."/>
            <person name="Lalanne C."/>
            <person name="Gautier V."/>
            <person name="Ament-Velasquez S.L."/>
            <person name="Kruys A."/>
            <person name="Hutchinson M.I."/>
            <person name="Powell A.J."/>
            <person name="Barry K."/>
            <person name="Miller A.N."/>
            <person name="Grigoriev I.V."/>
            <person name="Debuchy R."/>
            <person name="Gladieux P."/>
            <person name="Hiltunen Thoren M."/>
            <person name="Johannesson H."/>
        </authorList>
    </citation>
    <scope>NUCLEOTIDE SEQUENCE</scope>
    <source>
        <strain evidence="9">PSN243</strain>
    </source>
</reference>
<feature type="transmembrane region" description="Helical" evidence="8">
    <location>
        <begin position="44"/>
        <end position="63"/>
    </location>
</feature>
<sequence>MVLQLAKWPADYGHLLWAVVAMALAVVVRMATRPAKSPVPVVSGWIPVVSVTIMYMTNMRAFFAKAKGLLRKMGMVQFQLGPYNTYLISGAENIQTIFRASANVGCDLFFLTLKDSIWGATKEDLAKFANDKSGRLQKPLAGYEDMPEEKRIWHGLHTVMSTHLTRTQETENLSVLFEENFNKVLESFPLGEEKTISVFKFLLTDMCAAVTKAVNGTRIIEDIPNVIPLLWDFDLVAAKLAWGLPRWMAKGNYEKRDRFHNALVGYLDRAIRDYDWDRQDNPEWEPIFGSRFSRELVQWMRKADFSLRTMAGGFGTFTLFGANANSIPITAWCLLYILSSPTLLAAIRAELASAPLYLSAPPSCKTKNPSKKINRSALLSLPLLQSIYTESLRLHVSMNVTRQVTGPLTIAGVALPEGSVLQAATDIVHHDERIWSAEGHPADEFWAERHIKVNKDGKREFQLAAGVNDFFPYGGGPPVCPGRFFAKQQIMLTVAMVVSRFEVVSEGWVDWEGNPSERGPEDDGRWCGGASVPPDRDLKVRLRRLW</sequence>
<organism evidence="9 10">
    <name type="scientific">Podospora aff. communis PSN243</name>
    <dbReference type="NCBI Taxonomy" id="3040156"/>
    <lineage>
        <taxon>Eukaryota</taxon>
        <taxon>Fungi</taxon>
        <taxon>Dikarya</taxon>
        <taxon>Ascomycota</taxon>
        <taxon>Pezizomycotina</taxon>
        <taxon>Sordariomycetes</taxon>
        <taxon>Sordariomycetidae</taxon>
        <taxon>Sordariales</taxon>
        <taxon>Podosporaceae</taxon>
        <taxon>Podospora</taxon>
    </lineage>
</organism>
<dbReference type="GO" id="GO:0008395">
    <property type="term" value="F:steroid hydroxylase activity"/>
    <property type="evidence" value="ECO:0007669"/>
    <property type="project" value="TreeGrafter"/>
</dbReference>
<comment type="similarity">
    <text evidence="2">Belongs to the cytochrome P450 family.</text>
</comment>
<evidence type="ECO:0000313" key="10">
    <source>
        <dbReference type="Proteomes" id="UP001321760"/>
    </source>
</evidence>
<feature type="binding site" description="axial binding residue" evidence="7">
    <location>
        <position position="480"/>
    </location>
    <ligand>
        <name>heme</name>
        <dbReference type="ChEBI" id="CHEBI:30413"/>
    </ligand>
    <ligandPart>
        <name>Fe</name>
        <dbReference type="ChEBI" id="CHEBI:18248"/>
    </ligandPart>
</feature>
<evidence type="ECO:0000256" key="1">
    <source>
        <dbReference type="ARBA" id="ARBA00001971"/>
    </source>
</evidence>
<reference evidence="9" key="2">
    <citation type="submission" date="2023-05" db="EMBL/GenBank/DDBJ databases">
        <authorList>
            <consortium name="Lawrence Berkeley National Laboratory"/>
            <person name="Steindorff A."/>
            <person name="Hensen N."/>
            <person name="Bonometti L."/>
            <person name="Westerberg I."/>
            <person name="Brannstrom I.O."/>
            <person name="Guillou S."/>
            <person name="Cros-Aarteil S."/>
            <person name="Calhoun S."/>
            <person name="Haridas S."/>
            <person name="Kuo A."/>
            <person name="Mondo S."/>
            <person name="Pangilinan J."/>
            <person name="Riley R."/>
            <person name="Labutti K."/>
            <person name="Andreopoulos B."/>
            <person name="Lipzen A."/>
            <person name="Chen C."/>
            <person name="Yanf M."/>
            <person name="Daum C."/>
            <person name="Ng V."/>
            <person name="Clum A."/>
            <person name="Ohm R."/>
            <person name="Martin F."/>
            <person name="Silar P."/>
            <person name="Natvig D."/>
            <person name="Lalanne C."/>
            <person name="Gautier V."/>
            <person name="Ament-Velasquez S.L."/>
            <person name="Kruys A."/>
            <person name="Hutchinson M.I."/>
            <person name="Powell A.J."/>
            <person name="Barry K."/>
            <person name="Miller A.N."/>
            <person name="Grigoriev I.V."/>
            <person name="Debuchy R."/>
            <person name="Gladieux P."/>
            <person name="Thoren M.H."/>
            <person name="Johannesson H."/>
        </authorList>
    </citation>
    <scope>NUCLEOTIDE SEQUENCE</scope>
    <source>
        <strain evidence="9">PSN243</strain>
    </source>
</reference>
<gene>
    <name evidence="9" type="ORF">QBC34DRAFT_475223</name>
</gene>
<keyword evidence="6" id="KW-0503">Monooxygenase</keyword>
<dbReference type="Proteomes" id="UP001321760">
    <property type="component" value="Unassembled WGS sequence"/>
</dbReference>
<evidence type="ECO:0000256" key="7">
    <source>
        <dbReference type="PIRSR" id="PIRSR602403-1"/>
    </source>
</evidence>
<evidence type="ECO:0000256" key="6">
    <source>
        <dbReference type="ARBA" id="ARBA00023033"/>
    </source>
</evidence>
<evidence type="ECO:0000256" key="5">
    <source>
        <dbReference type="ARBA" id="ARBA00023004"/>
    </source>
</evidence>
<dbReference type="AlphaFoldDB" id="A0AAV9G701"/>
<dbReference type="SUPFAM" id="SSF48264">
    <property type="entry name" value="Cytochrome P450"/>
    <property type="match status" value="1"/>
</dbReference>
<dbReference type="InterPro" id="IPR002403">
    <property type="entry name" value="Cyt_P450_E_grp-IV"/>
</dbReference>
<dbReference type="GO" id="GO:0020037">
    <property type="term" value="F:heme binding"/>
    <property type="evidence" value="ECO:0007669"/>
    <property type="project" value="InterPro"/>
</dbReference>
<dbReference type="InterPro" id="IPR050529">
    <property type="entry name" value="CYP450_sterol_14alpha_dmase"/>
</dbReference>
<comment type="cofactor">
    <cofactor evidence="1 7">
        <name>heme</name>
        <dbReference type="ChEBI" id="CHEBI:30413"/>
    </cofactor>
</comment>
<keyword evidence="4 7" id="KW-0479">Metal-binding</keyword>
<accession>A0AAV9G701</accession>
<keyword evidence="8" id="KW-0812">Transmembrane</keyword>
<feature type="transmembrane region" description="Helical" evidence="8">
    <location>
        <begin position="12"/>
        <end position="32"/>
    </location>
</feature>
<proteinExistence type="inferred from homology"/>
<dbReference type="CDD" id="cd11040">
    <property type="entry name" value="CYP7_CYP8-like"/>
    <property type="match status" value="1"/>
</dbReference>
<evidence type="ECO:0000256" key="2">
    <source>
        <dbReference type="ARBA" id="ARBA00010617"/>
    </source>
</evidence>
<dbReference type="InterPro" id="IPR036396">
    <property type="entry name" value="Cyt_P450_sf"/>
</dbReference>